<gene>
    <name evidence="1" type="ORF">GTGU_02640</name>
</gene>
<keyword evidence="2" id="KW-1185">Reference proteome</keyword>
<evidence type="ECO:0000313" key="1">
    <source>
        <dbReference type="EMBL" id="KFC06344.1"/>
    </source>
</evidence>
<comment type="caution">
    <text evidence="1">The sequence shown here is derived from an EMBL/GenBank/DDBJ whole genome shotgun (WGS) entry which is preliminary data.</text>
</comment>
<reference evidence="2" key="1">
    <citation type="submission" date="2014-05" db="EMBL/GenBank/DDBJ databases">
        <title>ATOL: Assembling a taxonomically balanced genome-scale reconstruction of the evolutionary history of the Enterobacteriaceae.</title>
        <authorList>
            <person name="Plunkett G. III"/>
            <person name="Neeno-Eckwall E.C."/>
            <person name="Glasner J.D."/>
            <person name="Perna N.T."/>
        </authorList>
    </citation>
    <scope>NUCLEOTIDE SEQUENCE [LARGE SCALE GENOMIC DNA]</scope>
    <source>
        <strain evidence="2">ATCC 49490</strain>
    </source>
</reference>
<sequence>MFEDYLFRARQWAIGQTTAVEQNERAKKAGKRKIPLFPACSDFSIAIFISGTTFYKSRSMINALLDIHRDNLQEPFTMENYIRKHKSTATGSAENLPAMERRYDM</sequence>
<protein>
    <submittedName>
        <fullName evidence="1">Uncharacterized protein</fullName>
    </submittedName>
</protein>
<name>A0A085A7Z9_9ENTR</name>
<proteinExistence type="predicted"/>
<dbReference type="RefSeq" id="WP_169741180.1">
    <property type="nucleotide sequence ID" value="NZ_JMTB01000083.1"/>
</dbReference>
<dbReference type="EMBL" id="JMTB01000083">
    <property type="protein sequence ID" value="KFC06344.1"/>
    <property type="molecule type" value="Genomic_DNA"/>
</dbReference>
<evidence type="ECO:0000313" key="2">
    <source>
        <dbReference type="Proteomes" id="UP000028630"/>
    </source>
</evidence>
<accession>A0A085A7Z9</accession>
<dbReference type="AlphaFoldDB" id="A0A085A7Z9"/>
<dbReference type="Proteomes" id="UP000028630">
    <property type="component" value="Unassembled WGS sequence"/>
</dbReference>
<organism evidence="1 2">
    <name type="scientific">Trabulsiella guamensis ATCC 49490</name>
    <dbReference type="NCBI Taxonomy" id="1005994"/>
    <lineage>
        <taxon>Bacteria</taxon>
        <taxon>Pseudomonadati</taxon>
        <taxon>Pseudomonadota</taxon>
        <taxon>Gammaproteobacteria</taxon>
        <taxon>Enterobacterales</taxon>
        <taxon>Enterobacteriaceae</taxon>
        <taxon>Trabulsiella</taxon>
    </lineage>
</organism>